<evidence type="ECO:0000313" key="1">
    <source>
        <dbReference type="EMBL" id="GHC22334.1"/>
    </source>
</evidence>
<dbReference type="EMBL" id="BMYI01000005">
    <property type="protein sequence ID" value="GHC22334.1"/>
    <property type="molecule type" value="Genomic_DNA"/>
</dbReference>
<accession>A0ABQ3FFX3</accession>
<name>A0ABQ3FFX3_9RHOB</name>
<reference evidence="2" key="1">
    <citation type="journal article" date="2019" name="Int. J. Syst. Evol. Microbiol.">
        <title>The Global Catalogue of Microorganisms (GCM) 10K type strain sequencing project: providing services to taxonomists for standard genome sequencing and annotation.</title>
        <authorList>
            <consortium name="The Broad Institute Genomics Platform"/>
            <consortium name="The Broad Institute Genome Sequencing Center for Infectious Disease"/>
            <person name="Wu L."/>
            <person name="Ma J."/>
        </authorList>
    </citation>
    <scope>NUCLEOTIDE SEQUENCE [LARGE SCALE GENOMIC DNA]</scope>
    <source>
        <strain evidence="2">KCTC 23298</strain>
    </source>
</reference>
<keyword evidence="2" id="KW-1185">Reference proteome</keyword>
<dbReference type="Proteomes" id="UP000658305">
    <property type="component" value="Unassembled WGS sequence"/>
</dbReference>
<sequence>MTALTKNTPRTRVGIGQRFRDPVAATTRIFAGAMVALNATGFAVKAAPSATRIRGVALDEADNSAGAAGDVAVDIERGPFLVANDTTNPVTRAHIGGTVYVVDDTTVGSSATGTIAAGKCLDVTPEGVVVEIL</sequence>
<comment type="caution">
    <text evidence="1">The sequence shown here is derived from an EMBL/GenBank/DDBJ whole genome shotgun (WGS) entry which is preliminary data.</text>
</comment>
<gene>
    <name evidence="1" type="ORF">GCM10007291_22190</name>
</gene>
<evidence type="ECO:0008006" key="3">
    <source>
        <dbReference type="Google" id="ProtNLM"/>
    </source>
</evidence>
<proteinExistence type="predicted"/>
<protein>
    <recommendedName>
        <fullName evidence="3">Bacteriophage lambda head decoration protein D</fullName>
    </recommendedName>
</protein>
<organism evidence="1 2">
    <name type="scientific">Gemmobacter nanjingensis</name>
    <dbReference type="NCBI Taxonomy" id="488454"/>
    <lineage>
        <taxon>Bacteria</taxon>
        <taxon>Pseudomonadati</taxon>
        <taxon>Pseudomonadota</taxon>
        <taxon>Alphaproteobacteria</taxon>
        <taxon>Rhodobacterales</taxon>
        <taxon>Paracoccaceae</taxon>
        <taxon>Gemmobacter</taxon>
    </lineage>
</organism>
<evidence type="ECO:0000313" key="2">
    <source>
        <dbReference type="Proteomes" id="UP000658305"/>
    </source>
</evidence>
<dbReference type="RefSeq" id="WP_189381004.1">
    <property type="nucleotide sequence ID" value="NZ_BMYI01000005.1"/>
</dbReference>